<sequence length="35" mass="3577">MNSGAERFNGLMAMIGIVAGIGAYATTGQFIPGIF</sequence>
<dbReference type="RefSeq" id="WP_158466094.1">
    <property type="nucleotide sequence ID" value="NZ_QJUE01000002.1"/>
</dbReference>
<keyword evidence="1" id="KW-1133">Transmembrane helix</keyword>
<feature type="transmembrane region" description="Helical" evidence="1">
    <location>
        <begin position="12"/>
        <end position="31"/>
    </location>
</feature>
<proteinExistence type="predicted"/>
<dbReference type="EMBL" id="QJUE01000002">
    <property type="protein sequence ID" value="PYE02598.1"/>
    <property type="molecule type" value="Genomic_DNA"/>
</dbReference>
<reference evidence="2 3" key="1">
    <citation type="journal article" date="2018" name="Appl. Environ. Microbiol.">
        <title>Genome rearrangement shapes Prochlorococcus ecological adaptation.</title>
        <authorList>
            <person name="Yan W."/>
            <person name="Wei S."/>
            <person name="Wang Q."/>
            <person name="Xiao X."/>
            <person name="Zeng Q."/>
            <person name="Jiao N."/>
            <person name="Zhang R."/>
        </authorList>
    </citation>
    <scope>NUCLEOTIDE SEQUENCE [LARGE SCALE GENOMIC DNA]</scope>
    <source>
        <strain evidence="2 3">XMU1408</strain>
    </source>
</reference>
<evidence type="ECO:0000313" key="2">
    <source>
        <dbReference type="EMBL" id="PYE02598.1"/>
    </source>
</evidence>
<comment type="caution">
    <text evidence="2">The sequence shown here is derived from an EMBL/GenBank/DDBJ whole genome shotgun (WGS) entry which is preliminary data.</text>
</comment>
<name>A0A318R3U0_PROMR</name>
<dbReference type="OrthoDB" id="583095at2"/>
<keyword evidence="1" id="KW-0812">Transmembrane</keyword>
<organism evidence="2 3">
    <name type="scientific">Prochlorococcus marinus XMU1408</name>
    <dbReference type="NCBI Taxonomy" id="2213228"/>
    <lineage>
        <taxon>Bacteria</taxon>
        <taxon>Bacillati</taxon>
        <taxon>Cyanobacteriota</taxon>
        <taxon>Cyanophyceae</taxon>
        <taxon>Synechococcales</taxon>
        <taxon>Prochlorococcaceae</taxon>
        <taxon>Prochlorococcus</taxon>
    </lineage>
</organism>
<dbReference type="AlphaFoldDB" id="A0A318R3U0"/>
<keyword evidence="1" id="KW-0472">Membrane</keyword>
<protein>
    <submittedName>
        <fullName evidence="2">High light inducible protein</fullName>
    </submittedName>
</protein>
<gene>
    <name evidence="2" type="ORF">DNJ73_02260</name>
</gene>
<evidence type="ECO:0000256" key="1">
    <source>
        <dbReference type="SAM" id="Phobius"/>
    </source>
</evidence>
<accession>A0A318R3U0</accession>
<dbReference type="Proteomes" id="UP000247807">
    <property type="component" value="Unassembled WGS sequence"/>
</dbReference>
<evidence type="ECO:0000313" key="3">
    <source>
        <dbReference type="Proteomes" id="UP000247807"/>
    </source>
</evidence>